<keyword evidence="2" id="KW-1185">Reference proteome</keyword>
<evidence type="ECO:0000313" key="1">
    <source>
        <dbReference type="EMBL" id="EMI54031.1"/>
    </source>
</evidence>
<dbReference type="PATRIC" id="fig|1263870.3.peg.4796"/>
<reference evidence="1 2" key="1">
    <citation type="journal article" date="2013" name="Mar. Genomics">
        <title>Expression of sulfatases in Rhodopirellula baltica and the diversity of sulfatases in the genus Rhodopirellula.</title>
        <authorList>
            <person name="Wegner C.E."/>
            <person name="Richter-Heitmann T."/>
            <person name="Klindworth A."/>
            <person name="Klockow C."/>
            <person name="Richter M."/>
            <person name="Achstetter T."/>
            <person name="Glockner F.O."/>
            <person name="Harder J."/>
        </authorList>
    </citation>
    <scope>NUCLEOTIDE SEQUENCE [LARGE SCALE GENOMIC DNA]</scope>
    <source>
        <strain evidence="1 2">SM41</strain>
    </source>
</reference>
<dbReference type="Proteomes" id="UP000011885">
    <property type="component" value="Unassembled WGS sequence"/>
</dbReference>
<protein>
    <submittedName>
        <fullName evidence="1">Uncharacterized protein</fullName>
    </submittedName>
</protein>
<organism evidence="1 2">
    <name type="scientific">Rhodopirellula sallentina SM41</name>
    <dbReference type="NCBI Taxonomy" id="1263870"/>
    <lineage>
        <taxon>Bacteria</taxon>
        <taxon>Pseudomonadati</taxon>
        <taxon>Planctomycetota</taxon>
        <taxon>Planctomycetia</taxon>
        <taxon>Pirellulales</taxon>
        <taxon>Pirellulaceae</taxon>
        <taxon>Rhodopirellula</taxon>
    </lineage>
</organism>
<sequence length="70" mass="8141">MPVAVEYVGVRWAPNEINRYNPHGCCSRLVAARFFRSNVGYKPRGSGRKHHNRRTFDLPILPNRTLYQEA</sequence>
<dbReference type="EMBL" id="ANOH01000308">
    <property type="protein sequence ID" value="EMI54031.1"/>
    <property type="molecule type" value="Genomic_DNA"/>
</dbReference>
<name>M5U836_9BACT</name>
<proteinExistence type="predicted"/>
<evidence type="ECO:0000313" key="2">
    <source>
        <dbReference type="Proteomes" id="UP000011885"/>
    </source>
</evidence>
<comment type="caution">
    <text evidence="1">The sequence shown here is derived from an EMBL/GenBank/DDBJ whole genome shotgun (WGS) entry which is preliminary data.</text>
</comment>
<accession>M5U836</accession>
<gene>
    <name evidence="1" type="ORF">RSSM_04532</name>
</gene>
<dbReference type="AlphaFoldDB" id="M5U836"/>